<dbReference type="EMBL" id="JADPIE010000001">
    <property type="protein sequence ID" value="MBF8435611.1"/>
    <property type="molecule type" value="Genomic_DNA"/>
</dbReference>
<feature type="transmembrane region" description="Helical" evidence="7">
    <location>
        <begin position="152"/>
        <end position="175"/>
    </location>
</feature>
<evidence type="ECO:0000256" key="3">
    <source>
        <dbReference type="ARBA" id="ARBA00022475"/>
    </source>
</evidence>
<comment type="similarity">
    <text evidence="7">Belongs to the binding-protein-dependent transport system permease family.</text>
</comment>
<feature type="transmembrane region" description="Helical" evidence="7">
    <location>
        <begin position="77"/>
        <end position="98"/>
    </location>
</feature>
<evidence type="ECO:0000313" key="9">
    <source>
        <dbReference type="EMBL" id="MBF8435611.1"/>
    </source>
</evidence>
<evidence type="ECO:0000256" key="1">
    <source>
        <dbReference type="ARBA" id="ARBA00004651"/>
    </source>
</evidence>
<organism evidence="9 10">
    <name type="scientific">Halonatronomonas betaini</name>
    <dbReference type="NCBI Taxonomy" id="2778430"/>
    <lineage>
        <taxon>Bacteria</taxon>
        <taxon>Bacillati</taxon>
        <taxon>Bacillota</taxon>
        <taxon>Clostridia</taxon>
        <taxon>Halanaerobiales</taxon>
        <taxon>Halarsenatibacteraceae</taxon>
        <taxon>Halonatronomonas</taxon>
    </lineage>
</organism>
<name>A0A931F6I2_9FIRM</name>
<dbReference type="SUPFAM" id="SSF161098">
    <property type="entry name" value="MetI-like"/>
    <property type="match status" value="1"/>
</dbReference>
<keyword evidence="2 7" id="KW-0813">Transport</keyword>
<keyword evidence="6 7" id="KW-0472">Membrane</keyword>
<feature type="transmembrane region" description="Helical" evidence="7">
    <location>
        <begin position="213"/>
        <end position="231"/>
    </location>
</feature>
<evidence type="ECO:0000259" key="8">
    <source>
        <dbReference type="PROSITE" id="PS50928"/>
    </source>
</evidence>
<dbReference type="InterPro" id="IPR000515">
    <property type="entry name" value="MetI-like"/>
</dbReference>
<accession>A0A931F6I2</accession>
<evidence type="ECO:0000256" key="5">
    <source>
        <dbReference type="ARBA" id="ARBA00022989"/>
    </source>
</evidence>
<dbReference type="AlphaFoldDB" id="A0A931F6I2"/>
<sequence>MLTTALKTSGEVYLMPPRFLPADPQWQNFLIIQEQVPIIRYLFNSTIVALSVTIGTLITSILAAFAFTYIKFWGRDILFVIFLSTMMVPGEILMIPNFVTLAQLNWLNRYQALIVPWLIGVFAIFLLKQQFLSIPIELYESAKIDGCKDFMFLWKILVPLSKPALVSIALLKIIYNWNAFLWPLLVTNTPEMRTLPVGLASFMTEAGSNYELLMAYSTIIILPIIIVYIVAQKEIIKGVSSNQGIKG</sequence>
<dbReference type="Proteomes" id="UP000621436">
    <property type="component" value="Unassembled WGS sequence"/>
</dbReference>
<dbReference type="GO" id="GO:0055085">
    <property type="term" value="P:transmembrane transport"/>
    <property type="evidence" value="ECO:0007669"/>
    <property type="project" value="InterPro"/>
</dbReference>
<keyword evidence="3" id="KW-1003">Cell membrane</keyword>
<comment type="caution">
    <text evidence="9">The sequence shown here is derived from an EMBL/GenBank/DDBJ whole genome shotgun (WGS) entry which is preliminary data.</text>
</comment>
<dbReference type="Gene3D" id="1.10.3720.10">
    <property type="entry name" value="MetI-like"/>
    <property type="match status" value="1"/>
</dbReference>
<evidence type="ECO:0000256" key="6">
    <source>
        <dbReference type="ARBA" id="ARBA00023136"/>
    </source>
</evidence>
<gene>
    <name evidence="9" type="ORF">I0Q91_00835</name>
</gene>
<evidence type="ECO:0000313" key="10">
    <source>
        <dbReference type="Proteomes" id="UP000621436"/>
    </source>
</evidence>
<reference evidence="9" key="1">
    <citation type="submission" date="2020-11" db="EMBL/GenBank/DDBJ databases">
        <title>Halonatronomonas betainensis gen. nov., sp. nov. a novel haloalkaliphilic representative of the family Halanaerobiacae capable of betaine degradation.</title>
        <authorList>
            <person name="Boltyanskaya Y."/>
            <person name="Kevbrin V."/>
            <person name="Detkova E."/>
            <person name="Grouzdev D.S."/>
            <person name="Koziaeva V."/>
            <person name="Zhilina T."/>
        </authorList>
    </citation>
    <scope>NUCLEOTIDE SEQUENCE</scope>
    <source>
        <strain evidence="9">Z-7014</strain>
    </source>
</reference>
<dbReference type="PANTHER" id="PTHR43744">
    <property type="entry name" value="ABC TRANSPORTER PERMEASE PROTEIN MG189-RELATED-RELATED"/>
    <property type="match status" value="1"/>
</dbReference>
<feature type="transmembrane region" description="Helical" evidence="7">
    <location>
        <begin position="47"/>
        <end position="70"/>
    </location>
</feature>
<dbReference type="PANTHER" id="PTHR43744:SF12">
    <property type="entry name" value="ABC TRANSPORTER PERMEASE PROTEIN MG189-RELATED"/>
    <property type="match status" value="1"/>
</dbReference>
<dbReference type="Pfam" id="PF00528">
    <property type="entry name" value="BPD_transp_1"/>
    <property type="match status" value="1"/>
</dbReference>
<keyword evidence="4 7" id="KW-0812">Transmembrane</keyword>
<dbReference type="CDD" id="cd06261">
    <property type="entry name" value="TM_PBP2"/>
    <property type="match status" value="1"/>
</dbReference>
<evidence type="ECO:0000256" key="4">
    <source>
        <dbReference type="ARBA" id="ARBA00022692"/>
    </source>
</evidence>
<proteinExistence type="inferred from homology"/>
<keyword evidence="10" id="KW-1185">Reference proteome</keyword>
<evidence type="ECO:0000256" key="7">
    <source>
        <dbReference type="RuleBase" id="RU363032"/>
    </source>
</evidence>
<keyword evidence="5 7" id="KW-1133">Transmembrane helix</keyword>
<dbReference type="InterPro" id="IPR035906">
    <property type="entry name" value="MetI-like_sf"/>
</dbReference>
<feature type="domain" description="ABC transmembrane type-1" evidence="8">
    <location>
        <begin position="42"/>
        <end position="231"/>
    </location>
</feature>
<dbReference type="PROSITE" id="PS50928">
    <property type="entry name" value="ABC_TM1"/>
    <property type="match status" value="1"/>
</dbReference>
<feature type="transmembrane region" description="Helical" evidence="7">
    <location>
        <begin position="110"/>
        <end position="127"/>
    </location>
</feature>
<comment type="subcellular location">
    <subcellularLocation>
        <location evidence="1 7">Cell membrane</location>
        <topology evidence="1 7">Multi-pass membrane protein</topology>
    </subcellularLocation>
</comment>
<protein>
    <submittedName>
        <fullName evidence="9">Carbohydrate ABC transporter permease</fullName>
    </submittedName>
</protein>
<evidence type="ECO:0000256" key="2">
    <source>
        <dbReference type="ARBA" id="ARBA00022448"/>
    </source>
</evidence>
<dbReference type="GO" id="GO:0005886">
    <property type="term" value="C:plasma membrane"/>
    <property type="evidence" value="ECO:0007669"/>
    <property type="project" value="UniProtKB-SubCell"/>
</dbReference>